<comment type="similarity">
    <text evidence="2">Belongs to the PC-esterase family. TBL subfamily.</text>
</comment>
<feature type="domain" description="Trichome birefringence-like N-terminal" evidence="9">
    <location>
        <begin position="379"/>
        <end position="431"/>
    </location>
</feature>
<name>A0ABD1ZAH9_9MARC</name>
<feature type="region of interest" description="Disordered" evidence="7">
    <location>
        <begin position="732"/>
        <end position="765"/>
    </location>
</feature>
<comment type="caution">
    <text evidence="10">The sequence shown here is derived from an EMBL/GenBank/DDBJ whole genome shotgun (WGS) entry which is preliminary data.</text>
</comment>
<sequence length="765" mass="87317">MSEVAKEEGNEELLRASDGRTKCRGRHYLPRYRWRFGRVGEVAGVTARKQSLISQSQLSHNNRIDSRAILEGAVKLTLSKSSAEPLESDKMDAVEKGQLTDRTVRRVEVEQPRELTGDEKRYSKTLKTMGRSFKSVRTWGPSSCSLPVLLSCILVGTILLVDVNQYILGNFHCKMNILNFQLFYSTNPGERIVSDSLLEPVFFFSNHTMQALKMGTHIPLVDNDHVKQEARTRQLTVTDVPNIGTVYSAQVQPNELSDTEWQGGSESNVNSNFLSDTLSREELKVERFDRIMFNFADDSRISSPESPDKQLVQAGTQLVSQSGVDESDFETGLELPMKGSSTYREGDGDDERISELADVQETGLEKIDVFQEKFISPAECDIFSGQWVYDETYPLYEPSSCPFVDEGFSCARNGRPDTEYLKWRWQPYDCDLPRFNGTDMLERMSNKRITFVGDSLGRNQWESMLCLLYHAVPNKTRVFEVNGEQISKHQHHLTFTFSDFNASLEFYRAPFLVHQGHRPADAPPFVKTTLHVDKVDSTAKKWSRANMLIFNTGHWWTYAKTLRGHCYFAKGNQVVNMEILDAYEEGMRTWAQFLDRNIDAKKTRVFYRSFSPTHFRGGQWNTGGQCNVETTPYTNRSRDDIYHPPTEKVRIAEGVISMMKTPVTLLNATELTDYRRDGHPSKWTQTAGTYGGGVNGSRYQDCSHWCLPGVPDTWNELLYASLIMHPDPHYDLSSRSHRSTRQHKKRTVRHVVQKTQPKAKLNSGA</sequence>
<feature type="compositionally biased region" description="Basic residues" evidence="7">
    <location>
        <begin position="735"/>
        <end position="752"/>
    </location>
</feature>
<dbReference type="Pfam" id="PF13839">
    <property type="entry name" value="PC-Esterase"/>
    <property type="match status" value="1"/>
</dbReference>
<keyword evidence="4" id="KW-0735">Signal-anchor</keyword>
<evidence type="ECO:0000313" key="10">
    <source>
        <dbReference type="EMBL" id="KAL2644738.1"/>
    </source>
</evidence>
<proteinExistence type="inferred from homology"/>
<evidence type="ECO:0000259" key="8">
    <source>
        <dbReference type="Pfam" id="PF13839"/>
    </source>
</evidence>
<keyword evidence="5" id="KW-1133">Transmembrane helix</keyword>
<dbReference type="InterPro" id="IPR026057">
    <property type="entry name" value="TBL_C"/>
</dbReference>
<dbReference type="PANTHER" id="PTHR32285">
    <property type="entry name" value="PROTEIN TRICHOME BIREFRINGENCE-LIKE 9-RELATED"/>
    <property type="match status" value="1"/>
</dbReference>
<evidence type="ECO:0000256" key="5">
    <source>
        <dbReference type="ARBA" id="ARBA00022989"/>
    </source>
</evidence>
<evidence type="ECO:0000256" key="7">
    <source>
        <dbReference type="SAM" id="MobiDB-lite"/>
    </source>
</evidence>
<organism evidence="10 11">
    <name type="scientific">Riccia fluitans</name>
    <dbReference type="NCBI Taxonomy" id="41844"/>
    <lineage>
        <taxon>Eukaryota</taxon>
        <taxon>Viridiplantae</taxon>
        <taxon>Streptophyta</taxon>
        <taxon>Embryophyta</taxon>
        <taxon>Marchantiophyta</taxon>
        <taxon>Marchantiopsida</taxon>
        <taxon>Marchantiidae</taxon>
        <taxon>Marchantiales</taxon>
        <taxon>Ricciaceae</taxon>
        <taxon>Riccia</taxon>
    </lineage>
</organism>
<dbReference type="Proteomes" id="UP001605036">
    <property type="component" value="Unassembled WGS sequence"/>
</dbReference>
<evidence type="ECO:0000313" key="11">
    <source>
        <dbReference type="Proteomes" id="UP001605036"/>
    </source>
</evidence>
<dbReference type="GO" id="GO:0016020">
    <property type="term" value="C:membrane"/>
    <property type="evidence" value="ECO:0007669"/>
    <property type="project" value="UniProtKB-SubCell"/>
</dbReference>
<dbReference type="InterPro" id="IPR029962">
    <property type="entry name" value="TBL"/>
</dbReference>
<feature type="domain" description="Trichome birefringence-like C-terminal" evidence="8">
    <location>
        <begin position="432"/>
        <end position="720"/>
    </location>
</feature>
<evidence type="ECO:0000256" key="2">
    <source>
        <dbReference type="ARBA" id="ARBA00007727"/>
    </source>
</evidence>
<evidence type="ECO:0000256" key="6">
    <source>
        <dbReference type="ARBA" id="ARBA00023136"/>
    </source>
</evidence>
<accession>A0ABD1ZAH9</accession>
<protein>
    <recommendedName>
        <fullName evidence="12">Trichome birefringence-like N-terminal domain-containing protein</fullName>
    </recommendedName>
</protein>
<keyword evidence="3" id="KW-0812">Transmembrane</keyword>
<gene>
    <name evidence="10" type="ORF">R1flu_012325</name>
</gene>
<dbReference type="AlphaFoldDB" id="A0ABD1ZAH9"/>
<evidence type="ECO:0000256" key="1">
    <source>
        <dbReference type="ARBA" id="ARBA00004167"/>
    </source>
</evidence>
<evidence type="ECO:0008006" key="12">
    <source>
        <dbReference type="Google" id="ProtNLM"/>
    </source>
</evidence>
<dbReference type="Pfam" id="PF14416">
    <property type="entry name" value="PMR5N"/>
    <property type="match status" value="1"/>
</dbReference>
<comment type="subcellular location">
    <subcellularLocation>
        <location evidence="1">Membrane</location>
        <topology evidence="1">Single-pass membrane protein</topology>
    </subcellularLocation>
</comment>
<evidence type="ECO:0000256" key="4">
    <source>
        <dbReference type="ARBA" id="ARBA00022968"/>
    </source>
</evidence>
<keyword evidence="6" id="KW-0472">Membrane</keyword>
<evidence type="ECO:0000256" key="3">
    <source>
        <dbReference type="ARBA" id="ARBA00022692"/>
    </source>
</evidence>
<evidence type="ECO:0000259" key="9">
    <source>
        <dbReference type="Pfam" id="PF14416"/>
    </source>
</evidence>
<dbReference type="PANTHER" id="PTHR32285:SF213">
    <property type="entry name" value="PROTEIN TRICHOME BIREFRINGENCE-LIKE 11"/>
    <property type="match status" value="1"/>
</dbReference>
<keyword evidence="11" id="KW-1185">Reference proteome</keyword>
<dbReference type="EMBL" id="JBHFFA010000002">
    <property type="protein sequence ID" value="KAL2644738.1"/>
    <property type="molecule type" value="Genomic_DNA"/>
</dbReference>
<dbReference type="InterPro" id="IPR025846">
    <property type="entry name" value="TBL_N"/>
</dbReference>
<reference evidence="10 11" key="1">
    <citation type="submission" date="2024-09" db="EMBL/GenBank/DDBJ databases">
        <title>Chromosome-scale assembly of Riccia fluitans.</title>
        <authorList>
            <person name="Paukszto L."/>
            <person name="Sawicki J."/>
            <person name="Karawczyk K."/>
            <person name="Piernik-Szablinska J."/>
            <person name="Szczecinska M."/>
            <person name="Mazdziarz M."/>
        </authorList>
    </citation>
    <scope>NUCLEOTIDE SEQUENCE [LARGE SCALE GENOMIC DNA]</scope>
    <source>
        <strain evidence="10">Rf_01</strain>
        <tissue evidence="10">Aerial parts of the thallus</tissue>
    </source>
</reference>